<keyword evidence="2" id="KW-1185">Reference proteome</keyword>
<reference evidence="1" key="2">
    <citation type="submission" date="2022-01" db="EMBL/GenBank/DDBJ databases">
        <authorList>
            <person name="Yamashiro T."/>
            <person name="Shiraishi A."/>
            <person name="Satake H."/>
            <person name="Nakayama K."/>
        </authorList>
    </citation>
    <scope>NUCLEOTIDE SEQUENCE</scope>
</reference>
<evidence type="ECO:0000313" key="2">
    <source>
        <dbReference type="Proteomes" id="UP001151760"/>
    </source>
</evidence>
<accession>A0ABQ4WIK6</accession>
<proteinExistence type="predicted"/>
<name>A0ABQ4WIK6_9ASTR</name>
<gene>
    <name evidence="1" type="ORF">Tco_0626078</name>
</gene>
<comment type="caution">
    <text evidence="1">The sequence shown here is derived from an EMBL/GenBank/DDBJ whole genome shotgun (WGS) entry which is preliminary data.</text>
</comment>
<reference evidence="1" key="1">
    <citation type="journal article" date="2022" name="Int. J. Mol. Sci.">
        <title>Draft Genome of Tanacetum Coccineum: Genomic Comparison of Closely Related Tanacetum-Family Plants.</title>
        <authorList>
            <person name="Yamashiro T."/>
            <person name="Shiraishi A."/>
            <person name="Nakayama K."/>
            <person name="Satake H."/>
        </authorList>
    </citation>
    <scope>NUCLEOTIDE SEQUENCE</scope>
</reference>
<evidence type="ECO:0000313" key="1">
    <source>
        <dbReference type="EMBL" id="GJS52716.1"/>
    </source>
</evidence>
<dbReference type="Proteomes" id="UP001151760">
    <property type="component" value="Unassembled WGS sequence"/>
</dbReference>
<protein>
    <submittedName>
        <fullName evidence="1">Uncharacterized protein</fullName>
    </submittedName>
</protein>
<dbReference type="EMBL" id="BQNB010008674">
    <property type="protein sequence ID" value="GJS52716.1"/>
    <property type="molecule type" value="Genomic_DNA"/>
</dbReference>
<organism evidence="1 2">
    <name type="scientific">Tanacetum coccineum</name>
    <dbReference type="NCBI Taxonomy" id="301880"/>
    <lineage>
        <taxon>Eukaryota</taxon>
        <taxon>Viridiplantae</taxon>
        <taxon>Streptophyta</taxon>
        <taxon>Embryophyta</taxon>
        <taxon>Tracheophyta</taxon>
        <taxon>Spermatophyta</taxon>
        <taxon>Magnoliopsida</taxon>
        <taxon>eudicotyledons</taxon>
        <taxon>Gunneridae</taxon>
        <taxon>Pentapetalae</taxon>
        <taxon>asterids</taxon>
        <taxon>campanulids</taxon>
        <taxon>Asterales</taxon>
        <taxon>Asteraceae</taxon>
        <taxon>Asteroideae</taxon>
        <taxon>Anthemideae</taxon>
        <taxon>Anthemidinae</taxon>
        <taxon>Tanacetum</taxon>
    </lineage>
</organism>
<sequence>MDKSHQAEKEAMGNTHKRSCQLLGGFLRRLVVCQYSKRLFLNLMGLSPKPSVAARSDVMVKAEKVNGDDEEEYMLTIELSGITGKRLSCIE</sequence>